<feature type="region of interest" description="Disordered" evidence="4">
    <location>
        <begin position="350"/>
        <end position="369"/>
    </location>
</feature>
<dbReference type="GO" id="GO:0005509">
    <property type="term" value="F:calcium ion binding"/>
    <property type="evidence" value="ECO:0007669"/>
    <property type="project" value="InterPro"/>
</dbReference>
<keyword evidence="1" id="KW-0479">Metal-binding</keyword>
<feature type="domain" description="EF-hand" evidence="5">
    <location>
        <begin position="164"/>
        <end position="199"/>
    </location>
</feature>
<dbReference type="Proteomes" id="UP001190700">
    <property type="component" value="Unassembled WGS sequence"/>
</dbReference>
<feature type="domain" description="EF-hand" evidence="5">
    <location>
        <begin position="234"/>
        <end position="269"/>
    </location>
</feature>
<feature type="region of interest" description="Disordered" evidence="4">
    <location>
        <begin position="1"/>
        <end position="43"/>
    </location>
</feature>
<organism evidence="6 7">
    <name type="scientific">Cymbomonas tetramitiformis</name>
    <dbReference type="NCBI Taxonomy" id="36881"/>
    <lineage>
        <taxon>Eukaryota</taxon>
        <taxon>Viridiplantae</taxon>
        <taxon>Chlorophyta</taxon>
        <taxon>Pyramimonadophyceae</taxon>
        <taxon>Pyramimonadales</taxon>
        <taxon>Pyramimonadaceae</taxon>
        <taxon>Cymbomonas</taxon>
    </lineage>
</organism>
<dbReference type="InterPro" id="IPR018247">
    <property type="entry name" value="EF_Hand_1_Ca_BS"/>
</dbReference>
<evidence type="ECO:0000256" key="2">
    <source>
        <dbReference type="ARBA" id="ARBA00022737"/>
    </source>
</evidence>
<gene>
    <name evidence="6" type="ORF">CYMTET_31024</name>
</gene>
<dbReference type="SUPFAM" id="SSF47473">
    <property type="entry name" value="EF-hand"/>
    <property type="match status" value="1"/>
</dbReference>
<evidence type="ECO:0000313" key="7">
    <source>
        <dbReference type="Proteomes" id="UP001190700"/>
    </source>
</evidence>
<dbReference type="Pfam" id="PF13499">
    <property type="entry name" value="EF-hand_7"/>
    <property type="match status" value="1"/>
</dbReference>
<protein>
    <recommendedName>
        <fullName evidence="5">EF-hand domain-containing protein</fullName>
    </recommendedName>
</protein>
<dbReference type="PROSITE" id="PS50222">
    <property type="entry name" value="EF_HAND_2"/>
    <property type="match status" value="2"/>
</dbReference>
<keyword evidence="2" id="KW-0677">Repeat</keyword>
<keyword evidence="3" id="KW-0106">Calcium</keyword>
<dbReference type="Gene3D" id="1.10.238.10">
    <property type="entry name" value="EF-hand"/>
    <property type="match status" value="2"/>
</dbReference>
<dbReference type="EMBL" id="LGRX02018308">
    <property type="protein sequence ID" value="KAK3260009.1"/>
    <property type="molecule type" value="Genomic_DNA"/>
</dbReference>
<feature type="compositionally biased region" description="Polar residues" evidence="4">
    <location>
        <begin position="91"/>
        <end position="110"/>
    </location>
</feature>
<dbReference type="PANTHER" id="PTHR45942">
    <property type="entry name" value="PROTEIN PHOSPATASE 3 REGULATORY SUBUNIT B ALPHA ISOFORM TYPE 1"/>
    <property type="match status" value="1"/>
</dbReference>
<feature type="compositionally biased region" description="Basic and acidic residues" evidence="4">
    <location>
        <begin position="60"/>
        <end position="85"/>
    </location>
</feature>
<sequence>MVQEWDARWGDEMSSAENGNFGSAAPNVGSSSPAGSEHVSRTSIPRAWAVPVNAERAFSGERAEGCAGPHDHRTAHSDSFRDTGTRRKATSALNLDPLSSRTQVDSNSEPIPTASAAAPLTSAAIAEPSSQQRPEWSLRLAVRRLLHKGRCRLLRWLAGIHGELSRAGAKSAFAQMDSENRGFLSRSDLFRGLREFESEMKPEMYRQYIDCNFLYADTDRDGKLFFKDFCLIYNTKAQARLKFQQYDADKDGFITKADFARIIQQLHMQLDEKMFQSYVDMNFRFADRDFRGAVSFGQFLACYATFLVSLSKLKTFKNVDVLAGACATKHAPPAVAHPLGDRSFALRKVKQKQKRQPDAQETDATEHLQDEADVLYIEDDEDLLQSSEQGFRNPAGARARSEEEHAGLQPQCVDVQAYHEHIEELSPRESLQMSQQSLKDLEAFYSEADRESQSKQVDVLYIEDVEDF</sequence>
<feature type="compositionally biased region" description="Basic and acidic residues" evidence="4">
    <location>
        <begin position="1"/>
        <end position="11"/>
    </location>
</feature>
<dbReference type="InterPro" id="IPR002048">
    <property type="entry name" value="EF_hand_dom"/>
</dbReference>
<evidence type="ECO:0000313" key="6">
    <source>
        <dbReference type="EMBL" id="KAK3260009.1"/>
    </source>
</evidence>
<reference evidence="6 7" key="1">
    <citation type="journal article" date="2015" name="Genome Biol. Evol.">
        <title>Comparative Genomics of a Bacterivorous Green Alga Reveals Evolutionary Causalities and Consequences of Phago-Mixotrophic Mode of Nutrition.</title>
        <authorList>
            <person name="Burns J.A."/>
            <person name="Paasch A."/>
            <person name="Narechania A."/>
            <person name="Kim E."/>
        </authorList>
    </citation>
    <scope>NUCLEOTIDE SEQUENCE [LARGE SCALE GENOMIC DNA]</scope>
    <source>
        <strain evidence="6 7">PLY_AMNH</strain>
    </source>
</reference>
<keyword evidence="7" id="KW-1185">Reference proteome</keyword>
<evidence type="ECO:0000256" key="1">
    <source>
        <dbReference type="ARBA" id="ARBA00022723"/>
    </source>
</evidence>
<comment type="caution">
    <text evidence="6">The sequence shown here is derived from an EMBL/GenBank/DDBJ whole genome shotgun (WGS) entry which is preliminary data.</text>
</comment>
<evidence type="ECO:0000259" key="5">
    <source>
        <dbReference type="PROSITE" id="PS50222"/>
    </source>
</evidence>
<feature type="region of interest" description="Disordered" evidence="4">
    <location>
        <begin position="60"/>
        <end position="118"/>
    </location>
</feature>
<dbReference type="AlphaFoldDB" id="A0AAE0FI24"/>
<proteinExistence type="predicted"/>
<name>A0AAE0FI24_9CHLO</name>
<evidence type="ECO:0000256" key="3">
    <source>
        <dbReference type="ARBA" id="ARBA00022837"/>
    </source>
</evidence>
<dbReference type="PROSITE" id="PS00018">
    <property type="entry name" value="EF_HAND_1"/>
    <property type="match status" value="1"/>
</dbReference>
<evidence type="ECO:0000256" key="4">
    <source>
        <dbReference type="SAM" id="MobiDB-lite"/>
    </source>
</evidence>
<dbReference type="InterPro" id="IPR011992">
    <property type="entry name" value="EF-hand-dom_pair"/>
</dbReference>
<dbReference type="SMART" id="SM00054">
    <property type="entry name" value="EFh"/>
    <property type="match status" value="4"/>
</dbReference>
<accession>A0AAE0FI24</accession>